<dbReference type="RefSeq" id="WP_005463271.1">
    <property type="nucleotide sequence ID" value="NZ_CAMFGX010000023.1"/>
</dbReference>
<organism evidence="1 2">
    <name type="scientific">Vibrio parahaemolyticus</name>
    <dbReference type="NCBI Taxonomy" id="670"/>
    <lineage>
        <taxon>Bacteria</taxon>
        <taxon>Pseudomonadati</taxon>
        <taxon>Pseudomonadota</taxon>
        <taxon>Gammaproteobacteria</taxon>
        <taxon>Vibrionales</taxon>
        <taxon>Vibrionaceae</taxon>
        <taxon>Vibrio</taxon>
    </lineage>
</organism>
<dbReference type="OrthoDB" id="5884699at2"/>
<sequence length="69" mass="7900">MKLVSKALVESLYSDMGLVVLELDDCTRWSMIDRPYHNINGAEVQVYSDGRKFYVCFNGGSERFAVDEM</sequence>
<dbReference type="Proteomes" id="UP000214596">
    <property type="component" value="Unassembled WGS sequence"/>
</dbReference>
<evidence type="ECO:0000313" key="1">
    <source>
        <dbReference type="EMBL" id="OXE33485.1"/>
    </source>
</evidence>
<accession>A0A0L7TZF7</accession>
<name>A0A0L7TZF7_VIBPH</name>
<reference evidence="1 2" key="1">
    <citation type="journal article" date="2017" name="Appl. Environ. Microbiol.">
        <title>Parallel evolution of two clades of a major Atlantic endemic Vibrio parahaemolyticus pathogen lineage by independent acquisition of related pathogenicity islands.</title>
        <authorList>
            <person name="Xu F."/>
            <person name="Gonzalez-Escalona N."/>
            <person name="Drees K.P."/>
            <person name="Sebra R.P."/>
            <person name="Cooper V.S."/>
            <person name="Jones S.H."/>
            <person name="Whistler C.A."/>
        </authorList>
    </citation>
    <scope>NUCLEOTIDE SEQUENCE [LARGE SCALE GENOMIC DNA]</scope>
    <source>
        <strain evidence="1 2">MAVP-3</strain>
    </source>
</reference>
<dbReference type="AlphaFoldDB" id="A0A0L7TZF7"/>
<protein>
    <submittedName>
        <fullName evidence="1">Uncharacterized protein</fullName>
    </submittedName>
</protein>
<dbReference type="GeneID" id="44140090"/>
<gene>
    <name evidence="1" type="ORF">CA163_07280</name>
</gene>
<dbReference type="EMBL" id="NIXT01000292">
    <property type="protein sequence ID" value="OXE33485.1"/>
    <property type="molecule type" value="Genomic_DNA"/>
</dbReference>
<proteinExistence type="predicted"/>
<evidence type="ECO:0000313" key="2">
    <source>
        <dbReference type="Proteomes" id="UP000214596"/>
    </source>
</evidence>
<comment type="caution">
    <text evidence="1">The sequence shown here is derived from an EMBL/GenBank/DDBJ whole genome shotgun (WGS) entry which is preliminary data.</text>
</comment>